<evidence type="ECO:0000259" key="3">
    <source>
        <dbReference type="Pfam" id="PF11329"/>
    </source>
</evidence>
<dbReference type="STRING" id="686624.SAMN04488242_0403"/>
<evidence type="ECO:0000313" key="5">
    <source>
        <dbReference type="Proteomes" id="UP000199475"/>
    </source>
</evidence>
<name>A0A1G9HND2_9ACTN</name>
<feature type="domain" description="Glycoamylase-like" evidence="2">
    <location>
        <begin position="297"/>
        <end position="484"/>
    </location>
</feature>
<proteinExistence type="predicted"/>
<dbReference type="Proteomes" id="UP000199475">
    <property type="component" value="Unassembled WGS sequence"/>
</dbReference>
<dbReference type="OrthoDB" id="9769991at2"/>
<keyword evidence="1" id="KW-0732">Signal</keyword>
<dbReference type="Gene3D" id="1.50.10.140">
    <property type="match status" value="1"/>
</dbReference>
<dbReference type="EMBL" id="FNGP01000001">
    <property type="protein sequence ID" value="SDL14013.1"/>
    <property type="molecule type" value="Genomic_DNA"/>
</dbReference>
<sequence length="506" mass="56187">MTNLTRRTLLGAAAGAGALAAAGSHAHANPVGRGRPGDHDETLLTWARDTWKSLVAMTDPNTGLVADNIDGDLTNRSGYTSPTNIGGLLWSTIVARDLRIINPGEARNIIARTLRTLQGMERHDASGMYFNWYDEATGDVLRVWPEDGNPVVPFVSSVDMGWLGAALYVVAQADPSNRKAALQLFNAMRWDIFYDKDFRAPAGANYGGFWIENPERPGTALLPPTIGEGPDLWYHVQHHYDTAISEARMVTYLGIFREQIPPIAYFGTYRTFPPDWTWQEMIPVGEWREYLGFPVYEGAYTYRGFRVVPGWGGSMFEELMPDIFVPEATWGPRSWGRNHPLHVRAQREHGLDDAQYGYWGFSPSSNPAGGYREYGVDALGMNPEGYFSDQERTDYHADNPPTTYGDGVVTPHAAFLGMMYEPEEATTNLRNLQADFDSYGPGGFYDAVAVRSGQVARRHLSLDQSMIMGALGNVLLNGGLRRWFATAEVEAQLRPLLALEEFNAGE</sequence>
<dbReference type="AlphaFoldDB" id="A0A1G9HND2"/>
<feature type="signal peptide" evidence="1">
    <location>
        <begin position="1"/>
        <end position="28"/>
    </location>
</feature>
<dbReference type="Pfam" id="PF11329">
    <property type="entry name" value="DUF3131"/>
    <property type="match status" value="1"/>
</dbReference>
<protein>
    <submittedName>
        <fullName evidence="4">Uncharacterized protein</fullName>
    </submittedName>
</protein>
<reference evidence="4 5" key="1">
    <citation type="submission" date="2016-10" db="EMBL/GenBank/DDBJ databases">
        <authorList>
            <person name="de Groot N.N."/>
        </authorList>
    </citation>
    <scope>NUCLEOTIDE SEQUENCE [LARGE SCALE GENOMIC DNA]</scope>
    <source>
        <strain evidence="4 5">CGMCC 1.9159</strain>
    </source>
</reference>
<keyword evidence="5" id="KW-1185">Reference proteome</keyword>
<feature type="domain" description="DUF3131" evidence="3">
    <location>
        <begin position="46"/>
        <end position="186"/>
    </location>
</feature>
<feature type="chain" id="PRO_5011432794" evidence="1">
    <location>
        <begin position="29"/>
        <end position="506"/>
    </location>
</feature>
<evidence type="ECO:0000259" key="2">
    <source>
        <dbReference type="Pfam" id="PF10091"/>
    </source>
</evidence>
<evidence type="ECO:0000256" key="1">
    <source>
        <dbReference type="SAM" id="SignalP"/>
    </source>
</evidence>
<dbReference type="InterPro" id="IPR006311">
    <property type="entry name" value="TAT_signal"/>
</dbReference>
<dbReference type="Pfam" id="PF10091">
    <property type="entry name" value="Glycoamylase"/>
    <property type="match status" value="1"/>
</dbReference>
<dbReference type="RefSeq" id="WP_093248476.1">
    <property type="nucleotide sequence ID" value="NZ_FNGP01000001.1"/>
</dbReference>
<dbReference type="InterPro" id="IPR019282">
    <property type="entry name" value="Glycoamylase-like_cons_dom"/>
</dbReference>
<gene>
    <name evidence="4" type="ORF">SAMN04488242_0403</name>
</gene>
<dbReference type="InterPro" id="IPR021478">
    <property type="entry name" value="DUF3131"/>
</dbReference>
<evidence type="ECO:0000313" key="4">
    <source>
        <dbReference type="EMBL" id="SDL14013.1"/>
    </source>
</evidence>
<organism evidence="4 5">
    <name type="scientific">Tessaracoccus oleiagri</name>
    <dbReference type="NCBI Taxonomy" id="686624"/>
    <lineage>
        <taxon>Bacteria</taxon>
        <taxon>Bacillati</taxon>
        <taxon>Actinomycetota</taxon>
        <taxon>Actinomycetes</taxon>
        <taxon>Propionibacteriales</taxon>
        <taxon>Propionibacteriaceae</taxon>
        <taxon>Tessaracoccus</taxon>
    </lineage>
</organism>
<dbReference type="PROSITE" id="PS51318">
    <property type="entry name" value="TAT"/>
    <property type="match status" value="1"/>
</dbReference>
<accession>A0A1G9HND2</accession>